<evidence type="ECO:0000256" key="10">
    <source>
        <dbReference type="ARBA" id="ARBA00022912"/>
    </source>
</evidence>
<evidence type="ECO:0000256" key="5">
    <source>
        <dbReference type="ARBA" id="ARBA00022692"/>
    </source>
</evidence>
<evidence type="ECO:0000256" key="17">
    <source>
        <dbReference type="ARBA" id="ARBA00044158"/>
    </source>
</evidence>
<dbReference type="GO" id="GO:0016020">
    <property type="term" value="C:membrane"/>
    <property type="evidence" value="ECO:0007669"/>
    <property type="project" value="UniProtKB-SubCell"/>
</dbReference>
<evidence type="ECO:0000259" key="21">
    <source>
        <dbReference type="PROSITE" id="PS50056"/>
    </source>
</evidence>
<proteinExistence type="inferred from homology"/>
<dbReference type="PROSITE" id="PS50853">
    <property type="entry name" value="FN3"/>
    <property type="match status" value="4"/>
</dbReference>
<keyword evidence="5 19" id="KW-0812">Transmembrane</keyword>
<dbReference type="SMART" id="SM00404">
    <property type="entry name" value="PTPc_motif"/>
    <property type="match status" value="2"/>
</dbReference>
<dbReference type="CDD" id="cd05739">
    <property type="entry name" value="IgI_3_RPTP_IIa_LAR_like"/>
    <property type="match status" value="1"/>
</dbReference>
<evidence type="ECO:0000256" key="16">
    <source>
        <dbReference type="ARBA" id="ARBA00023319"/>
    </source>
</evidence>
<keyword evidence="16" id="KW-0393">Immunoglobulin domain</keyword>
<name>M4ASH4_XIPMA</name>
<dbReference type="FunFam" id="2.60.40.10:FF:000023">
    <property type="entry name" value="receptor-type tyrosine-protein phosphatase delta isoform X2"/>
    <property type="match status" value="1"/>
</dbReference>
<dbReference type="GO" id="GO:0007155">
    <property type="term" value="P:cell adhesion"/>
    <property type="evidence" value="ECO:0007669"/>
    <property type="project" value="UniProtKB-KW"/>
</dbReference>
<keyword evidence="9" id="KW-0130">Cell adhesion</keyword>
<dbReference type="PROSITE" id="PS50835">
    <property type="entry name" value="IG_LIKE"/>
    <property type="match status" value="3"/>
</dbReference>
<evidence type="ECO:0000256" key="3">
    <source>
        <dbReference type="ARBA" id="ARBA00013064"/>
    </source>
</evidence>
<dbReference type="InterPro" id="IPR036116">
    <property type="entry name" value="FN3_sf"/>
</dbReference>
<feature type="domain" description="Ig-like" evidence="22">
    <location>
        <begin position="9"/>
        <end position="99"/>
    </location>
</feature>
<dbReference type="PROSITE" id="PS00383">
    <property type="entry name" value="TYR_PHOSPHATASE_1"/>
    <property type="match status" value="2"/>
</dbReference>
<dbReference type="EC" id="3.1.3.48" evidence="3"/>
<dbReference type="SMART" id="SM00060">
    <property type="entry name" value="FN3"/>
    <property type="match status" value="4"/>
</dbReference>
<dbReference type="FunFam" id="2.60.40.10:FF:000015">
    <property type="entry name" value="receptor-type tyrosine-protein phosphatase delta isoform X2"/>
    <property type="match status" value="1"/>
</dbReference>
<dbReference type="InterPro" id="IPR050713">
    <property type="entry name" value="RTP_Phos/Ushers"/>
</dbReference>
<sequence>MFVFHVGIPNFIKSPDDQTGIYGGVASFICQATGDPKPLITWKKEGKKVNSQRFEVKEFDDKSGSVLRIQPLKTNRDEAIYECTASNSVGAIAAPAKLIVLEDDQIPAGFPNIDMGPQLKVVVRTNTATMLCAASGNPDPEIFWFKDMLPVDISSSNGRIKQLWSGALQIENSDESDQGKYECVAVNSAGTRFSSPANLYVRGKISVRRVPPRFSIPPTNCEVMPAGSVNLTCVAVGSPMPLVKWMSDEVELTQEDELPFGRNILQLTNIQQSANYTCVAISTLGRIETTAQVFVKALPKMPTFLQVVETTATSVTLTWKSGNAEPVSYYLVQYRSKTSGNGFQEIDGVASTRYSIGGLSPFSEYEFRVLASNSVGRGPPSRIVEICTGEQAPSSPPLHVRARLLSSTTILVEWESPEEPNGQLQGYRIFYSSEPSNPLSTWQIHNINDSKFTSISGLTPTTTYSLRMLGFTSMGDGPLSDVLQLKTQQGGEGFPQKTDDHFTFTRLLKGATYIFKLSAKNQAGTGEEYIKEISTPEDMPSSYPQNLRVVGLTSTSTVLVWEQPPLSERNGKIIKYVVVYRDINSKHNSTNSTTETQMTILDLQPDTTYDIRVQAFTNKGGGPFSPSIKSRTTSTSVPVFVKNFDVKAVMKTSVLLSWEVLETYKYQIQLKILYNNQKVEIQGDLKKKLITQLQPDTYYSFVLKSYGNGAGDLQQQVSVRTAPDLLSVKPTRYQPTVDEDRVTIVMPEVPAEAHVRSVLFLTFVASPFSDTFMVNVSEVTSQAQEDPEMLWVVGPVLAVIIIIITVILLFKKTFLVVNILISTFTLTVRLLISVFSGMRDLPPIPVCDLADHIERQKANDSLLFSQEFQTIDPEQQLTWEHSNLEINRSKNRYANVIAYDHSRVVLTPILKCKYLNYINANYINGYRKQNAYIATQGPLPETICDFWRMVWEQRSCTIVMMTRLKETSRCDQYWPSRGTETYGTIQVTILETLELATYVTRIFSIYKNESCEKREVQQLQFLAWPDHGVPEHPTTALAFLHRTKSCNSPDAGPMVVHCSAGVGRTGCFIAIDAMLERMKYERSVDIYGYVTCMRAQRNYMVQTLDQYMFIHEALLEAATCGKTEVPARGLYTHLQKLTQNVPRENLTAMEQEFKKLTLNGSHKTSTQRCISANLPWNTFKNRLANIMPFESNRVCLQPIRGIEGSDYINASFIDGYRHQKAYIATQGPLAQTTEDLWRMLWEHNSTIVVMLTKLHEMGREKCHQYWPVALSTRYQHFVVDPVAEYNMPEYILREFKVTDARDGQSRTIRQFQYTHWQEQGVPKTVEDFINFIGQVHKTKEQLGQDGPITVHCSAGVGRTGVFITLSIVLERLRYEGVVDIFQTVKILQTQRPAMVQTEEQYHMCYRAALEYLGSFDVYAM</sequence>
<dbReference type="FunFam" id="2.60.40.10:FF:000128">
    <property type="entry name" value="receptor-type tyrosine-protein phosphatase delta isoform X2"/>
    <property type="match status" value="1"/>
</dbReference>
<evidence type="ECO:0000256" key="7">
    <source>
        <dbReference type="ARBA" id="ARBA00022737"/>
    </source>
</evidence>
<dbReference type="InterPro" id="IPR016130">
    <property type="entry name" value="Tyr_Pase_AS"/>
</dbReference>
<feature type="domain" description="Fibronectin type-III" evidence="23">
    <location>
        <begin position="396"/>
        <end position="490"/>
    </location>
</feature>
<evidence type="ECO:0000313" key="25">
    <source>
        <dbReference type="Proteomes" id="UP000002852"/>
    </source>
</evidence>
<dbReference type="InterPro" id="IPR000387">
    <property type="entry name" value="Tyr_Pase_dom"/>
</dbReference>
<dbReference type="SUPFAM" id="SSF49265">
    <property type="entry name" value="Fibronectin type III"/>
    <property type="match status" value="3"/>
</dbReference>
<dbReference type="InterPro" id="IPR013098">
    <property type="entry name" value="Ig_I-set"/>
</dbReference>
<dbReference type="HOGENOM" id="CLU_001645_4_2_1"/>
<dbReference type="FunFam" id="3.90.190.10:FF:000001">
    <property type="entry name" value="Receptor-type tyrosine-protein phosphatase F isoform A"/>
    <property type="match status" value="1"/>
</dbReference>
<dbReference type="PANTHER" id="PTHR46957:SF9">
    <property type="entry name" value="PROTEIN-TYROSINE-PHOSPHATASE"/>
    <property type="match status" value="1"/>
</dbReference>
<dbReference type="InterPro" id="IPR029021">
    <property type="entry name" value="Prot-tyrosine_phosphatase-like"/>
</dbReference>
<reference evidence="24" key="3">
    <citation type="submission" date="2025-08" db="UniProtKB">
        <authorList>
            <consortium name="Ensembl"/>
        </authorList>
    </citation>
    <scope>IDENTIFICATION</scope>
    <source>
        <strain evidence="24">JP 163 A</strain>
    </source>
</reference>
<dbReference type="Pfam" id="PF13927">
    <property type="entry name" value="Ig_3"/>
    <property type="match status" value="1"/>
</dbReference>
<dbReference type="GO" id="GO:0008201">
    <property type="term" value="F:heparin binding"/>
    <property type="evidence" value="ECO:0007669"/>
    <property type="project" value="UniProtKB-KW"/>
</dbReference>
<evidence type="ECO:0000256" key="11">
    <source>
        <dbReference type="ARBA" id="ARBA00022989"/>
    </source>
</evidence>
<feature type="domain" description="Ig-like" evidence="22">
    <location>
        <begin position="212"/>
        <end position="294"/>
    </location>
</feature>
<dbReference type="SMART" id="SM00194">
    <property type="entry name" value="PTPc"/>
    <property type="match status" value="2"/>
</dbReference>
<dbReference type="Gene3D" id="3.90.190.10">
    <property type="entry name" value="Protein tyrosine phosphatase superfamily"/>
    <property type="match status" value="2"/>
</dbReference>
<keyword evidence="8" id="KW-0378">Hydrolase</keyword>
<dbReference type="Pfam" id="PF00041">
    <property type="entry name" value="fn3"/>
    <property type="match status" value="3"/>
</dbReference>
<dbReference type="PANTHER" id="PTHR46957">
    <property type="entry name" value="CYTOKINE RECEPTOR"/>
    <property type="match status" value="1"/>
</dbReference>
<dbReference type="Pfam" id="PF07679">
    <property type="entry name" value="I-set"/>
    <property type="match status" value="2"/>
</dbReference>
<dbReference type="Proteomes" id="UP000002852">
    <property type="component" value="Unassembled WGS sequence"/>
</dbReference>
<protein>
    <recommendedName>
        <fullName evidence="17">Receptor-type tyrosine-protein phosphatase F</fullName>
        <ecNumber evidence="3">3.1.3.48</ecNumber>
    </recommendedName>
</protein>
<dbReference type="GO" id="GO:0004725">
    <property type="term" value="F:protein tyrosine phosphatase activity"/>
    <property type="evidence" value="ECO:0007669"/>
    <property type="project" value="UniProtKB-EC"/>
</dbReference>
<dbReference type="InterPro" id="IPR036179">
    <property type="entry name" value="Ig-like_dom_sf"/>
</dbReference>
<evidence type="ECO:0000256" key="18">
    <source>
        <dbReference type="ARBA" id="ARBA00051722"/>
    </source>
</evidence>
<dbReference type="FunFam" id="2.60.40.10:FF:000010">
    <property type="entry name" value="receptor-type tyrosine-protein phosphatase delta isoform X1"/>
    <property type="match status" value="1"/>
</dbReference>
<evidence type="ECO:0000256" key="9">
    <source>
        <dbReference type="ARBA" id="ARBA00022889"/>
    </source>
</evidence>
<dbReference type="SUPFAM" id="SSF52799">
    <property type="entry name" value="(Phosphotyrosine protein) phosphatases II"/>
    <property type="match status" value="2"/>
</dbReference>
<gene>
    <name evidence="24" type="primary">PTPRF</name>
</gene>
<dbReference type="STRING" id="8083.ENSXMAP00000017419"/>
<dbReference type="Gene3D" id="2.60.40.10">
    <property type="entry name" value="Immunoglobulins"/>
    <property type="match status" value="7"/>
</dbReference>
<keyword evidence="14" id="KW-0675">Receptor</keyword>
<evidence type="ECO:0000256" key="19">
    <source>
        <dbReference type="SAM" id="Phobius"/>
    </source>
</evidence>
<reference evidence="25" key="1">
    <citation type="submission" date="2012-01" db="EMBL/GenBank/DDBJ databases">
        <authorList>
            <person name="Walter R."/>
            <person name="Schartl M."/>
            <person name="Warren W."/>
        </authorList>
    </citation>
    <scope>NUCLEOTIDE SEQUENCE [LARGE SCALE GENOMIC DNA]</scope>
    <source>
        <strain evidence="25">JP 163 A</strain>
    </source>
</reference>
<keyword evidence="7" id="KW-0677">Repeat</keyword>
<dbReference type="InterPro" id="IPR003598">
    <property type="entry name" value="Ig_sub2"/>
</dbReference>
<keyword evidence="6" id="KW-0732">Signal</keyword>
<feature type="domain" description="Tyrosine-protein phosphatase" evidence="20">
    <location>
        <begin position="864"/>
        <end position="1117"/>
    </location>
</feature>
<evidence type="ECO:0000259" key="23">
    <source>
        <dbReference type="PROSITE" id="PS50853"/>
    </source>
</evidence>
<keyword evidence="12 19" id="KW-0472">Membrane</keyword>
<dbReference type="FunFam" id="2.60.40.10:FF:000036">
    <property type="entry name" value="receptor-type tyrosine-protein phosphatase delta isoform X1"/>
    <property type="match status" value="1"/>
</dbReference>
<dbReference type="OMA" id="HIISYEL"/>
<dbReference type="PRINTS" id="PR00700">
    <property type="entry name" value="PRTYPHPHTASE"/>
</dbReference>
<reference evidence="25" key="2">
    <citation type="journal article" date="2013" name="Nat. Genet.">
        <title>The genome of the platyfish, Xiphophorus maculatus, provides insights into evolutionary adaptation and several complex traits.</title>
        <authorList>
            <person name="Schartl M."/>
            <person name="Walter R.B."/>
            <person name="Shen Y."/>
            <person name="Garcia T."/>
            <person name="Catchen J."/>
            <person name="Amores A."/>
            <person name="Braasch I."/>
            <person name="Chalopin D."/>
            <person name="Volff J.N."/>
            <person name="Lesch K.P."/>
            <person name="Bisazza A."/>
            <person name="Minx P."/>
            <person name="Hillier L."/>
            <person name="Wilson R.K."/>
            <person name="Fuerstenberg S."/>
            <person name="Boore J."/>
            <person name="Searle S."/>
            <person name="Postlethwait J.H."/>
            <person name="Warren W.C."/>
        </authorList>
    </citation>
    <scope>NUCLEOTIDE SEQUENCE [LARGE SCALE GENOMIC DNA]</scope>
    <source>
        <strain evidence="25">JP 163 A</strain>
    </source>
</reference>
<dbReference type="InterPro" id="IPR003599">
    <property type="entry name" value="Ig_sub"/>
</dbReference>
<dbReference type="SMART" id="SM00408">
    <property type="entry name" value="IGc2"/>
    <property type="match status" value="3"/>
</dbReference>
<dbReference type="PROSITE" id="PS50055">
    <property type="entry name" value="TYR_PHOSPHATASE_PTP"/>
    <property type="match status" value="2"/>
</dbReference>
<dbReference type="eggNOG" id="KOG4228">
    <property type="taxonomic scope" value="Eukaryota"/>
</dbReference>
<feature type="domain" description="Tyrosine-protein phosphatase" evidence="20">
    <location>
        <begin position="1149"/>
        <end position="1411"/>
    </location>
</feature>
<evidence type="ECO:0000256" key="14">
    <source>
        <dbReference type="ARBA" id="ARBA00023170"/>
    </source>
</evidence>
<dbReference type="InterPro" id="IPR013783">
    <property type="entry name" value="Ig-like_fold"/>
</dbReference>
<keyword evidence="13" id="KW-1015">Disulfide bond</keyword>
<dbReference type="PROSITE" id="PS50056">
    <property type="entry name" value="TYR_PHOSPHATASE_2"/>
    <property type="match status" value="2"/>
</dbReference>
<dbReference type="FunFam" id="2.60.40.10:FF:000027">
    <property type="entry name" value="receptor-type tyrosine-protein phosphatase delta isoform X1"/>
    <property type="match status" value="1"/>
</dbReference>
<feature type="domain" description="Tyrosine specific protein phosphatases" evidence="21">
    <location>
        <begin position="1037"/>
        <end position="1108"/>
    </location>
</feature>
<feature type="domain" description="Fibronectin type-III" evidence="23">
    <location>
        <begin position="301"/>
        <end position="391"/>
    </location>
</feature>
<evidence type="ECO:0000256" key="2">
    <source>
        <dbReference type="ARBA" id="ARBA00010504"/>
    </source>
</evidence>
<dbReference type="SUPFAM" id="SSF48726">
    <property type="entry name" value="Immunoglobulin"/>
    <property type="match status" value="3"/>
</dbReference>
<feature type="transmembrane region" description="Helical" evidence="19">
    <location>
        <begin position="789"/>
        <end position="810"/>
    </location>
</feature>
<dbReference type="Ensembl" id="ENSXMAT00000017443.2">
    <property type="protein sequence ID" value="ENSXMAP00000017419.2"/>
    <property type="gene ID" value="ENSXMAG00000017320.2"/>
</dbReference>
<evidence type="ECO:0000256" key="15">
    <source>
        <dbReference type="ARBA" id="ARBA00023180"/>
    </source>
</evidence>
<feature type="transmembrane region" description="Helical" evidence="19">
    <location>
        <begin position="817"/>
        <end position="838"/>
    </location>
</feature>
<evidence type="ECO:0000313" key="24">
    <source>
        <dbReference type="Ensembl" id="ENSXMAP00000017419.2"/>
    </source>
</evidence>
<dbReference type="GeneTree" id="ENSGT00940000155060"/>
<keyword evidence="11 19" id="KW-1133">Transmembrane helix</keyword>
<dbReference type="InterPro" id="IPR000242">
    <property type="entry name" value="PTP_cat"/>
</dbReference>
<comment type="subcellular location">
    <subcellularLocation>
        <location evidence="1">Membrane</location>
        <topology evidence="1">Single-pass membrane protein</topology>
    </subcellularLocation>
</comment>
<evidence type="ECO:0000256" key="12">
    <source>
        <dbReference type="ARBA" id="ARBA00023136"/>
    </source>
</evidence>
<dbReference type="CDD" id="cd05738">
    <property type="entry name" value="IgI_2_RPTP_IIa_LAR_like"/>
    <property type="match status" value="1"/>
</dbReference>
<dbReference type="InterPro" id="IPR003961">
    <property type="entry name" value="FN3_dom"/>
</dbReference>
<feature type="domain" description="Tyrosine specific protein phosphatases" evidence="21">
    <location>
        <begin position="1326"/>
        <end position="1402"/>
    </location>
</feature>
<accession>M4ASH4</accession>
<evidence type="ECO:0000256" key="1">
    <source>
        <dbReference type="ARBA" id="ARBA00004167"/>
    </source>
</evidence>
<feature type="domain" description="Fibronectin type-III" evidence="23">
    <location>
        <begin position="543"/>
        <end position="636"/>
    </location>
</feature>
<dbReference type="FunFam" id="3.90.190.10:FF:000002">
    <property type="entry name" value="receptor-type tyrosine-protein phosphatase delta isoform X2"/>
    <property type="match status" value="1"/>
</dbReference>
<dbReference type="Pfam" id="PF00102">
    <property type="entry name" value="Y_phosphatase"/>
    <property type="match status" value="2"/>
</dbReference>
<dbReference type="InterPro" id="IPR007110">
    <property type="entry name" value="Ig-like_dom"/>
</dbReference>
<organism evidence="24 25">
    <name type="scientific">Xiphophorus maculatus</name>
    <name type="common">Southern platyfish</name>
    <name type="synonym">Platypoecilus maculatus</name>
    <dbReference type="NCBI Taxonomy" id="8083"/>
    <lineage>
        <taxon>Eukaryota</taxon>
        <taxon>Metazoa</taxon>
        <taxon>Chordata</taxon>
        <taxon>Craniata</taxon>
        <taxon>Vertebrata</taxon>
        <taxon>Euteleostomi</taxon>
        <taxon>Actinopterygii</taxon>
        <taxon>Neopterygii</taxon>
        <taxon>Teleostei</taxon>
        <taxon>Neoteleostei</taxon>
        <taxon>Acanthomorphata</taxon>
        <taxon>Ovalentaria</taxon>
        <taxon>Atherinomorphae</taxon>
        <taxon>Cyprinodontiformes</taxon>
        <taxon>Poeciliidae</taxon>
        <taxon>Poeciliinae</taxon>
        <taxon>Xiphophorus</taxon>
    </lineage>
</organism>
<comment type="similarity">
    <text evidence="2">Belongs to the protein-tyrosine phosphatase family. Receptor class 2A subfamily.</text>
</comment>
<feature type="domain" description="Ig-like" evidence="22">
    <location>
        <begin position="111"/>
        <end position="194"/>
    </location>
</feature>
<keyword evidence="25" id="KW-1185">Reference proteome</keyword>
<evidence type="ECO:0000256" key="6">
    <source>
        <dbReference type="ARBA" id="ARBA00022729"/>
    </source>
</evidence>
<dbReference type="SMART" id="SM00409">
    <property type="entry name" value="IG"/>
    <property type="match status" value="3"/>
</dbReference>
<comment type="catalytic activity">
    <reaction evidence="18">
        <text>O-phospho-L-tyrosyl-[protein] + H2O = L-tyrosyl-[protein] + phosphate</text>
        <dbReference type="Rhea" id="RHEA:10684"/>
        <dbReference type="Rhea" id="RHEA-COMP:10136"/>
        <dbReference type="Rhea" id="RHEA-COMP:20101"/>
        <dbReference type="ChEBI" id="CHEBI:15377"/>
        <dbReference type="ChEBI" id="CHEBI:43474"/>
        <dbReference type="ChEBI" id="CHEBI:46858"/>
        <dbReference type="ChEBI" id="CHEBI:61978"/>
        <dbReference type="EC" id="3.1.3.48"/>
    </reaction>
</comment>
<dbReference type="InterPro" id="IPR003595">
    <property type="entry name" value="Tyr_Pase_cat"/>
</dbReference>
<reference evidence="24" key="4">
    <citation type="submission" date="2025-09" db="UniProtKB">
        <authorList>
            <consortium name="Ensembl"/>
        </authorList>
    </citation>
    <scope>IDENTIFICATION</scope>
    <source>
        <strain evidence="24">JP 163 A</strain>
    </source>
</reference>
<dbReference type="InParanoid" id="M4ASH4"/>
<evidence type="ECO:0000256" key="13">
    <source>
        <dbReference type="ARBA" id="ARBA00023157"/>
    </source>
</evidence>
<evidence type="ECO:0000259" key="20">
    <source>
        <dbReference type="PROSITE" id="PS50055"/>
    </source>
</evidence>
<keyword evidence="15" id="KW-0325">Glycoprotein</keyword>
<feature type="domain" description="Fibronectin type-III" evidence="23">
    <location>
        <begin position="637"/>
        <end position="724"/>
    </location>
</feature>
<evidence type="ECO:0000256" key="8">
    <source>
        <dbReference type="ARBA" id="ARBA00022801"/>
    </source>
</evidence>
<keyword evidence="4" id="KW-0358">Heparin-binding</keyword>
<evidence type="ECO:0000259" key="22">
    <source>
        <dbReference type="PROSITE" id="PS50835"/>
    </source>
</evidence>
<evidence type="ECO:0000256" key="4">
    <source>
        <dbReference type="ARBA" id="ARBA00022674"/>
    </source>
</evidence>
<keyword evidence="10" id="KW-0904">Protein phosphatase</keyword>
<dbReference type="CDD" id="cd00063">
    <property type="entry name" value="FN3"/>
    <property type="match status" value="4"/>
</dbReference>